<dbReference type="GO" id="GO:0047936">
    <property type="term" value="F:glucose 1-dehydrogenase [NAD(P)+] activity"/>
    <property type="evidence" value="ECO:0007669"/>
    <property type="project" value="UniProtKB-EC"/>
</dbReference>
<reference evidence="3" key="1">
    <citation type="submission" date="2023-05" db="EMBL/GenBank/DDBJ databases">
        <title>Mariniplasma microaerophilum sp. nov., a novel anaerobic mollicute isolated from terrestrial mud volcano, Taman Peninsula, Russia.</title>
        <authorList>
            <person name="Khomyakova M.A."/>
            <person name="Merkel A.Y."/>
            <person name="Slobodkin A.I."/>
        </authorList>
    </citation>
    <scope>NUCLEOTIDE SEQUENCE</scope>
    <source>
        <strain evidence="3">M4Ah</strain>
    </source>
</reference>
<dbReference type="InterPro" id="IPR002347">
    <property type="entry name" value="SDR_fam"/>
</dbReference>
<dbReference type="PANTHER" id="PTHR42760:SF133">
    <property type="entry name" value="3-OXOACYL-[ACYL-CARRIER-PROTEIN] REDUCTASE"/>
    <property type="match status" value="1"/>
</dbReference>
<dbReference type="PROSITE" id="PS00061">
    <property type="entry name" value="ADH_SHORT"/>
    <property type="match status" value="1"/>
</dbReference>
<evidence type="ECO:0000256" key="2">
    <source>
        <dbReference type="ARBA" id="ARBA00023002"/>
    </source>
</evidence>
<dbReference type="FunFam" id="3.40.50.720:FF:000084">
    <property type="entry name" value="Short-chain dehydrogenase reductase"/>
    <property type="match status" value="1"/>
</dbReference>
<dbReference type="PRINTS" id="PR00080">
    <property type="entry name" value="SDRFAMILY"/>
</dbReference>
<protein>
    <submittedName>
        <fullName evidence="3">Glucose 1-dehydrogenase</fullName>
        <ecNumber evidence="3">1.1.1.47</ecNumber>
    </submittedName>
</protein>
<dbReference type="Gene3D" id="3.40.50.720">
    <property type="entry name" value="NAD(P)-binding Rossmann-like Domain"/>
    <property type="match status" value="1"/>
</dbReference>
<evidence type="ECO:0000313" key="3">
    <source>
        <dbReference type="EMBL" id="MDI6452556.1"/>
    </source>
</evidence>
<dbReference type="EC" id="1.1.1.47" evidence="3"/>
<comment type="similarity">
    <text evidence="1">Belongs to the short-chain dehydrogenases/reductases (SDR) family.</text>
</comment>
<sequence>MGKLDHKVAIITGAAQGIGAATAQLFIKEGAFVVLTDVQDDKGKALAKSLGDKAIYMHHDVSIRKDWEHVLKETEKLFGPVSILINNAGIVIQKSLEEYTDEDFHKLYMINQFGVYLGMMVTYPSMEKVGRGAIVNISSTSGFRGKAGLMGYNASKFAVRGMTKSAALDFASKNIRVNSVHPGFINTPMTLDHISDEYKEKAMKDTPLGRGGEPEEVAQMILFLSCDDSSFSTGSEFITDGGRLA</sequence>
<dbReference type="RefSeq" id="WP_282838972.1">
    <property type="nucleotide sequence ID" value="NZ_JASCXW010000006.1"/>
</dbReference>
<evidence type="ECO:0000313" key="4">
    <source>
        <dbReference type="Proteomes" id="UP001431532"/>
    </source>
</evidence>
<evidence type="ECO:0000256" key="1">
    <source>
        <dbReference type="ARBA" id="ARBA00006484"/>
    </source>
</evidence>
<organism evidence="3 4">
    <name type="scientific">Peloplasma aerotolerans</name>
    <dbReference type="NCBI Taxonomy" id="3044389"/>
    <lineage>
        <taxon>Bacteria</taxon>
        <taxon>Bacillati</taxon>
        <taxon>Mycoplasmatota</taxon>
        <taxon>Mollicutes</taxon>
        <taxon>Acholeplasmatales</taxon>
        <taxon>Acholeplasmataceae</taxon>
        <taxon>Peloplasma</taxon>
    </lineage>
</organism>
<dbReference type="SUPFAM" id="SSF51735">
    <property type="entry name" value="NAD(P)-binding Rossmann-fold domains"/>
    <property type="match status" value="1"/>
</dbReference>
<dbReference type="AlphaFoldDB" id="A0AAW6U3K8"/>
<keyword evidence="2 3" id="KW-0560">Oxidoreductase</keyword>
<dbReference type="PANTHER" id="PTHR42760">
    <property type="entry name" value="SHORT-CHAIN DEHYDROGENASES/REDUCTASES FAMILY MEMBER"/>
    <property type="match status" value="1"/>
</dbReference>
<accession>A0AAW6U3K8</accession>
<dbReference type="Proteomes" id="UP001431532">
    <property type="component" value="Unassembled WGS sequence"/>
</dbReference>
<dbReference type="EMBL" id="JASCXW010000006">
    <property type="protein sequence ID" value="MDI6452556.1"/>
    <property type="molecule type" value="Genomic_DNA"/>
</dbReference>
<dbReference type="NCBIfam" id="NF005559">
    <property type="entry name" value="PRK07231.1"/>
    <property type="match status" value="1"/>
</dbReference>
<dbReference type="InterPro" id="IPR020904">
    <property type="entry name" value="Sc_DH/Rdtase_CS"/>
</dbReference>
<dbReference type="Pfam" id="PF13561">
    <property type="entry name" value="adh_short_C2"/>
    <property type="match status" value="1"/>
</dbReference>
<keyword evidence="4" id="KW-1185">Reference proteome</keyword>
<gene>
    <name evidence="3" type="ORF">QJ521_03165</name>
</gene>
<name>A0AAW6U3K8_9MOLU</name>
<comment type="caution">
    <text evidence="3">The sequence shown here is derived from an EMBL/GenBank/DDBJ whole genome shotgun (WGS) entry which is preliminary data.</text>
</comment>
<dbReference type="PRINTS" id="PR00081">
    <property type="entry name" value="GDHRDH"/>
</dbReference>
<proteinExistence type="inferred from homology"/>
<dbReference type="InterPro" id="IPR036291">
    <property type="entry name" value="NAD(P)-bd_dom_sf"/>
</dbReference>